<dbReference type="RefSeq" id="WP_313767015.1">
    <property type="nucleotide sequence ID" value="NZ_BAAAVH010000020.1"/>
</dbReference>
<reference evidence="3" key="1">
    <citation type="journal article" date="2019" name="Int. J. Syst. Evol. Microbiol.">
        <title>The Global Catalogue of Microorganisms (GCM) 10K type strain sequencing project: providing services to taxonomists for standard genome sequencing and annotation.</title>
        <authorList>
            <consortium name="The Broad Institute Genomics Platform"/>
            <consortium name="The Broad Institute Genome Sequencing Center for Infectious Disease"/>
            <person name="Wu L."/>
            <person name="Ma J."/>
        </authorList>
    </citation>
    <scope>NUCLEOTIDE SEQUENCE [LARGE SCALE GENOMIC DNA]</scope>
    <source>
        <strain evidence="3">CGMCC 4.1469</strain>
    </source>
</reference>
<dbReference type="Proteomes" id="UP001596067">
    <property type="component" value="Unassembled WGS sequence"/>
</dbReference>
<protein>
    <submittedName>
        <fullName evidence="2">MOSC domain-containing protein</fullName>
    </submittedName>
</protein>
<evidence type="ECO:0000313" key="3">
    <source>
        <dbReference type="Proteomes" id="UP001596067"/>
    </source>
</evidence>
<gene>
    <name evidence="2" type="ORF">ACFP0N_31670</name>
</gene>
<dbReference type="Pfam" id="PF03473">
    <property type="entry name" value="MOSC"/>
    <property type="match status" value="1"/>
</dbReference>
<dbReference type="InterPro" id="IPR005302">
    <property type="entry name" value="MoCF_Sase_C"/>
</dbReference>
<feature type="domain" description="MOSC" evidence="1">
    <location>
        <begin position="100"/>
        <end position="271"/>
    </location>
</feature>
<dbReference type="InterPro" id="IPR005303">
    <property type="entry name" value="MOCOS_middle"/>
</dbReference>
<dbReference type="EMBL" id="JBHSOD010000059">
    <property type="protein sequence ID" value="MFC5889535.1"/>
    <property type="molecule type" value="Genomic_DNA"/>
</dbReference>
<dbReference type="InterPro" id="IPR011037">
    <property type="entry name" value="Pyrv_Knase-like_insert_dom_sf"/>
</dbReference>
<sequence length="271" mass="28943">MKDTAIPVGTVGELWRYPVKSMLGERLPAADVTDRGIDGDRRHALLDPHTGRVASAKNPRLWRNLLSLTAATTADGVRITDADGTELGPEGLSAAVGRPVALVAEPPAEATLDRAEPDEVLRGGPDAEVPLHAIRLPAGTFFDHSPLHLLTTATVDRIGELSPNGPVDLRRYRPNLVIRTAGSGFVENAWIGRELAVGPRLRLRITVPTPRCAVPTLAHGPLPRDPEALRVPARHNRLEPLPGMGPHPCAGVHAQVLAPGRITEGDHVLLV</sequence>
<accession>A0ABW1F6L3</accession>
<dbReference type="PROSITE" id="PS51340">
    <property type="entry name" value="MOSC"/>
    <property type="match status" value="1"/>
</dbReference>
<evidence type="ECO:0000313" key="2">
    <source>
        <dbReference type="EMBL" id="MFC5889535.1"/>
    </source>
</evidence>
<evidence type="ECO:0000259" key="1">
    <source>
        <dbReference type="PROSITE" id="PS51340"/>
    </source>
</evidence>
<comment type="caution">
    <text evidence="2">The sequence shown here is derived from an EMBL/GenBank/DDBJ whole genome shotgun (WGS) entry which is preliminary data.</text>
</comment>
<proteinExistence type="predicted"/>
<organism evidence="2 3">
    <name type="scientific">Kitasatospora aburaviensis</name>
    <dbReference type="NCBI Taxonomy" id="67265"/>
    <lineage>
        <taxon>Bacteria</taxon>
        <taxon>Bacillati</taxon>
        <taxon>Actinomycetota</taxon>
        <taxon>Actinomycetes</taxon>
        <taxon>Kitasatosporales</taxon>
        <taxon>Streptomycetaceae</taxon>
        <taxon>Kitasatospora</taxon>
    </lineage>
</organism>
<keyword evidence="3" id="KW-1185">Reference proteome</keyword>
<name>A0ABW1F6L3_9ACTN</name>
<dbReference type="Pfam" id="PF03476">
    <property type="entry name" value="MOSC_N"/>
    <property type="match status" value="1"/>
</dbReference>
<dbReference type="SUPFAM" id="SSF50800">
    <property type="entry name" value="PK beta-barrel domain-like"/>
    <property type="match status" value="1"/>
</dbReference>